<dbReference type="Proteomes" id="UP000095598">
    <property type="component" value="Unassembled WGS sequence"/>
</dbReference>
<accession>A0A173UXH1</accession>
<proteinExistence type="predicted"/>
<dbReference type="RefSeq" id="WP_044920847.1">
    <property type="nucleotide sequence ID" value="NZ_CYXT01000042.1"/>
</dbReference>
<name>A0A173UXH1_ANAHA</name>
<evidence type="ECO:0000313" key="1">
    <source>
        <dbReference type="EMBL" id="CUN19699.1"/>
    </source>
</evidence>
<gene>
    <name evidence="1" type="ORF">ERS852425_03266</name>
</gene>
<reference evidence="1 2" key="1">
    <citation type="submission" date="2015-09" db="EMBL/GenBank/DDBJ databases">
        <authorList>
            <consortium name="Pathogen Informatics"/>
        </authorList>
    </citation>
    <scope>NUCLEOTIDE SEQUENCE [LARGE SCALE GENOMIC DNA]</scope>
    <source>
        <strain evidence="1 2">2789STDY5608868</strain>
    </source>
</reference>
<dbReference type="AlphaFoldDB" id="A0A173UXH1"/>
<dbReference type="EMBL" id="CYXT01000042">
    <property type="protein sequence ID" value="CUN19699.1"/>
    <property type="molecule type" value="Genomic_DNA"/>
</dbReference>
<protein>
    <submittedName>
        <fullName evidence="1">Uncharacterized protein</fullName>
    </submittedName>
</protein>
<evidence type="ECO:0000313" key="2">
    <source>
        <dbReference type="Proteomes" id="UP000095598"/>
    </source>
</evidence>
<organism evidence="1 2">
    <name type="scientific">Anaerostipes hadrus</name>
    <dbReference type="NCBI Taxonomy" id="649756"/>
    <lineage>
        <taxon>Bacteria</taxon>
        <taxon>Bacillati</taxon>
        <taxon>Bacillota</taxon>
        <taxon>Clostridia</taxon>
        <taxon>Lachnospirales</taxon>
        <taxon>Lachnospiraceae</taxon>
        <taxon>Anaerostipes</taxon>
    </lineage>
</organism>
<sequence>MLILKEVKKAKQDHQRRKAKKTAFKYSKKLIEDGWYQIPVEGALFSKNGLAIYYHLRDPYRGQMKRCKFSENKEEDKLLEQQYQQFIQKYMDDFVIWDWEAEWIKENMERVQKYNEYIDAHAKDIVNYVNECFSKDKKKMKQDILKMIHSMLMQFVNTEKISLNQTIHIFLEKEYKEDNISTFEFGESEYILCTYGDELNNRISQYVYNEMKKLIKKYLEDHLKESIADYNFKELENESCGFDTILGDSVVIKFDCYDFIFEFVGIDDQQTLDKIK</sequence>